<name>W8P2P1_9EURY</name>
<dbReference type="AlphaFoldDB" id="W8P2P1"/>
<dbReference type="InterPro" id="IPR003959">
    <property type="entry name" value="ATPase_AAA_core"/>
</dbReference>
<dbReference type="SUPFAM" id="SSF52540">
    <property type="entry name" value="P-loop containing nucleoside triphosphate hydrolases"/>
    <property type="match status" value="1"/>
</dbReference>
<dbReference type="PANTHER" id="PTHR43581:SF4">
    <property type="entry name" value="ATP_GTP PHOSPHATASE"/>
    <property type="match status" value="1"/>
</dbReference>
<evidence type="ECO:0000313" key="2">
    <source>
        <dbReference type="EMBL" id="AHL23066.1"/>
    </source>
</evidence>
<feature type="domain" description="ATPase AAA-type core" evidence="1">
    <location>
        <begin position="26"/>
        <end position="300"/>
    </location>
</feature>
<dbReference type="RefSeq" id="WP_042691302.1">
    <property type="nucleotide sequence ID" value="NZ_CP007264.1"/>
</dbReference>
<accession>W8P2P1</accession>
<gene>
    <name evidence="2" type="ORF">BD01_1455</name>
</gene>
<dbReference type="Proteomes" id="UP000019434">
    <property type="component" value="Chromosome"/>
</dbReference>
<reference evidence="2 3" key="1">
    <citation type="submission" date="2014-02" db="EMBL/GenBank/DDBJ databases">
        <title>Genome Sequence of an Hyperthermophilic Archaeon, Thermococcus nautili 30-1, producing viral vesicles.</title>
        <authorList>
            <person name="Oberto J."/>
            <person name="Gaudin M."/>
            <person name="Cossu M."/>
            <person name="Gorlas A."/>
            <person name="Slesarev A."/>
            <person name="Marguet E."/>
            <person name="Forterre P."/>
        </authorList>
    </citation>
    <scope>NUCLEOTIDE SEQUENCE [LARGE SCALE GENOMIC DNA]</scope>
    <source>
        <strain evidence="2 3">30-1</strain>
    </source>
</reference>
<dbReference type="InterPro" id="IPR027417">
    <property type="entry name" value="P-loop_NTPase"/>
</dbReference>
<dbReference type="eggNOG" id="arCOG03239">
    <property type="taxonomic scope" value="Archaea"/>
</dbReference>
<dbReference type="GO" id="GO:0016887">
    <property type="term" value="F:ATP hydrolysis activity"/>
    <property type="evidence" value="ECO:0007669"/>
    <property type="project" value="InterPro"/>
</dbReference>
<evidence type="ECO:0000259" key="1">
    <source>
        <dbReference type="Pfam" id="PF13304"/>
    </source>
</evidence>
<dbReference type="OrthoDB" id="25344at2157"/>
<dbReference type="KEGG" id="tnu:BD01_1455"/>
<dbReference type="STRING" id="195522.BD01_1455"/>
<evidence type="ECO:0000313" key="3">
    <source>
        <dbReference type="Proteomes" id="UP000019434"/>
    </source>
</evidence>
<dbReference type="Gene3D" id="3.40.50.300">
    <property type="entry name" value="P-loop containing nucleotide triphosphate hydrolases"/>
    <property type="match status" value="1"/>
</dbReference>
<dbReference type="InterPro" id="IPR051396">
    <property type="entry name" value="Bact_Antivir_Def_Nuclease"/>
</dbReference>
<keyword evidence="3" id="KW-1185">Reference proteome</keyword>
<proteinExistence type="predicted"/>
<dbReference type="GeneID" id="82170462"/>
<organism evidence="2 3">
    <name type="scientific">Thermococcus nautili</name>
    <dbReference type="NCBI Taxonomy" id="195522"/>
    <lineage>
        <taxon>Archaea</taxon>
        <taxon>Methanobacteriati</taxon>
        <taxon>Methanobacteriota</taxon>
        <taxon>Thermococci</taxon>
        <taxon>Thermococcales</taxon>
        <taxon>Thermococcaceae</taxon>
        <taxon>Thermococcus</taxon>
    </lineage>
</organism>
<sequence>MEYLDWITIRNFRAISELELNNLSKINVFIGKNGVGKSTVLEAIYLNTTWGGRDLLRRHPIKTILFRRGLNPYIRKPLAEEDPMVYISYFFREPYQPITISSNITTSELRLWNQRTLDKYVSGETERRLVIMANYGGPVVEIEPVEYGEYTRYVLKWPRYSASRKRAILLDDNTFRTPYYGTSSISEVVVKLEEFSLIDVDNLRVFLQKVTGSPIKRIYKKIAEIILLMESGEKIPMSLLGDGIKTAMGYYYALNTEKPVTVLLEEPENHLHPGLMKILAEEIAKTKSQVFITTHSIEFLGYVLDSCAKLGVESEVRVFRFKSIDGGVPNVEVYNGSEANVAINTIGVDLR</sequence>
<dbReference type="InterPro" id="IPR014555">
    <property type="entry name" value="RecF-like"/>
</dbReference>
<dbReference type="Pfam" id="PF13304">
    <property type="entry name" value="AAA_21"/>
    <property type="match status" value="1"/>
</dbReference>
<dbReference type="GO" id="GO:0005524">
    <property type="term" value="F:ATP binding"/>
    <property type="evidence" value="ECO:0007669"/>
    <property type="project" value="InterPro"/>
</dbReference>
<protein>
    <submittedName>
        <fullName evidence="2">SMC domain-containing protein</fullName>
    </submittedName>
</protein>
<dbReference type="EMBL" id="CP007264">
    <property type="protein sequence ID" value="AHL23066.1"/>
    <property type="molecule type" value="Genomic_DNA"/>
</dbReference>
<dbReference type="PANTHER" id="PTHR43581">
    <property type="entry name" value="ATP/GTP PHOSPHATASE"/>
    <property type="match status" value="1"/>
</dbReference>
<dbReference type="PIRSF" id="PIRSF029347">
    <property type="entry name" value="RecF"/>
    <property type="match status" value="1"/>
</dbReference>
<dbReference type="HOGENOM" id="CLU_718884_0_0_2"/>